<organism evidence="3 4">
    <name type="scientific">Lentzea alba</name>
    <dbReference type="NCBI Taxonomy" id="2714351"/>
    <lineage>
        <taxon>Bacteria</taxon>
        <taxon>Bacillati</taxon>
        <taxon>Actinomycetota</taxon>
        <taxon>Actinomycetes</taxon>
        <taxon>Pseudonocardiales</taxon>
        <taxon>Pseudonocardiaceae</taxon>
        <taxon>Lentzea</taxon>
    </lineage>
</organism>
<evidence type="ECO:0000256" key="1">
    <source>
        <dbReference type="SAM" id="MobiDB-lite"/>
    </source>
</evidence>
<protein>
    <recommendedName>
        <fullName evidence="5">SH3 domain-containing protein</fullName>
    </recommendedName>
</protein>
<feature type="region of interest" description="Disordered" evidence="1">
    <location>
        <begin position="61"/>
        <end position="80"/>
    </location>
</feature>
<accession>A0A7C9RTV4</accession>
<proteinExistence type="predicted"/>
<evidence type="ECO:0000256" key="2">
    <source>
        <dbReference type="SAM" id="SignalP"/>
    </source>
</evidence>
<feature type="signal peptide" evidence="2">
    <location>
        <begin position="1"/>
        <end position="31"/>
    </location>
</feature>
<comment type="caution">
    <text evidence="3">The sequence shown here is derived from an EMBL/GenBank/DDBJ whole genome shotgun (WGS) entry which is preliminary data.</text>
</comment>
<dbReference type="RefSeq" id="WP_166050066.1">
    <property type="nucleotide sequence ID" value="NZ_JAAMPJ010000007.1"/>
</dbReference>
<sequence length="112" mass="11421">MSSNGKLARLGLSVAAMAAALSFGAVGAAQATPAISATSGDVTVAADCTYEAIRNTVVRSGPGTQHPIVRTKKKGQHMTGPAPCIATGSWFKVYLSTGTYGYTPVADVRFVS</sequence>
<name>A0A7C9RTV4_9PSEU</name>
<gene>
    <name evidence="3" type="ORF">G7043_26860</name>
</gene>
<reference evidence="3 4" key="1">
    <citation type="submission" date="2020-03" db="EMBL/GenBank/DDBJ databases">
        <title>Isolation and identification of active actinomycetes.</title>
        <authorList>
            <person name="Sun X."/>
        </authorList>
    </citation>
    <scope>NUCLEOTIDE SEQUENCE [LARGE SCALE GENOMIC DNA]</scope>
    <source>
        <strain evidence="3 4">NEAU-D13</strain>
    </source>
</reference>
<evidence type="ECO:0000313" key="4">
    <source>
        <dbReference type="Proteomes" id="UP000481360"/>
    </source>
</evidence>
<dbReference type="EMBL" id="JAAMPJ010000007">
    <property type="protein sequence ID" value="NGY62547.1"/>
    <property type="molecule type" value="Genomic_DNA"/>
</dbReference>
<dbReference type="Proteomes" id="UP000481360">
    <property type="component" value="Unassembled WGS sequence"/>
</dbReference>
<dbReference type="AlphaFoldDB" id="A0A7C9RTV4"/>
<keyword evidence="4" id="KW-1185">Reference proteome</keyword>
<evidence type="ECO:0000313" key="3">
    <source>
        <dbReference type="EMBL" id="NGY62547.1"/>
    </source>
</evidence>
<dbReference type="Gene3D" id="2.30.30.40">
    <property type="entry name" value="SH3 Domains"/>
    <property type="match status" value="1"/>
</dbReference>
<evidence type="ECO:0008006" key="5">
    <source>
        <dbReference type="Google" id="ProtNLM"/>
    </source>
</evidence>
<keyword evidence="2" id="KW-0732">Signal</keyword>
<feature type="chain" id="PRO_5028814744" description="SH3 domain-containing protein" evidence="2">
    <location>
        <begin position="32"/>
        <end position="112"/>
    </location>
</feature>